<comment type="caution">
    <text evidence="2">The sequence shown here is derived from an EMBL/GenBank/DDBJ whole genome shotgun (WGS) entry which is preliminary data.</text>
</comment>
<reference evidence="2 3" key="1">
    <citation type="submission" date="2020-05" db="EMBL/GenBank/DDBJ databases">
        <title>Azospirillum oleiclasticum sp. nov, a nitrogen-fixing and heavy crude oil-emulsifying bacterium isolated from the crude oil of Yumen Oilfield.</title>
        <authorList>
            <person name="Wu D."/>
            <person name="Cai M."/>
            <person name="Zhang X."/>
        </authorList>
    </citation>
    <scope>NUCLEOTIDE SEQUENCE [LARGE SCALE GENOMIC DNA]</scope>
    <source>
        <strain evidence="2 3">ROY-1-1-2</strain>
    </source>
</reference>
<protein>
    <recommendedName>
        <fullName evidence="4">Secreted protein</fullName>
    </recommendedName>
</protein>
<organism evidence="2 3">
    <name type="scientific">Azospirillum oleiclasticum</name>
    <dbReference type="NCBI Taxonomy" id="2735135"/>
    <lineage>
        <taxon>Bacteria</taxon>
        <taxon>Pseudomonadati</taxon>
        <taxon>Pseudomonadota</taxon>
        <taxon>Alphaproteobacteria</taxon>
        <taxon>Rhodospirillales</taxon>
        <taxon>Azospirillaceae</taxon>
        <taxon>Azospirillum</taxon>
    </lineage>
</organism>
<feature type="compositionally biased region" description="Acidic residues" evidence="1">
    <location>
        <begin position="81"/>
        <end position="90"/>
    </location>
</feature>
<proteinExistence type="predicted"/>
<accession>A0ABX2THA5</accession>
<name>A0ABX2THA5_9PROT</name>
<keyword evidence="3" id="KW-1185">Reference proteome</keyword>
<gene>
    <name evidence="2" type="ORF">HND93_28395</name>
</gene>
<evidence type="ECO:0000313" key="3">
    <source>
        <dbReference type="Proteomes" id="UP000584642"/>
    </source>
</evidence>
<dbReference type="Proteomes" id="UP000584642">
    <property type="component" value="Unassembled WGS sequence"/>
</dbReference>
<dbReference type="RefSeq" id="WP_180285408.1">
    <property type="nucleotide sequence ID" value="NZ_JABFDB010000028.1"/>
</dbReference>
<sequence length="98" mass="9886">MTMKDVIAAWAAGVMAVVVALGGLTVASANSTATSTAGMPSTVRSLESAAYGGADWAMDVWETTGTIPARPAVGDRHAPEDPIDPVEDEAMNSVLAGP</sequence>
<evidence type="ECO:0000313" key="2">
    <source>
        <dbReference type="EMBL" id="NYZ23638.1"/>
    </source>
</evidence>
<evidence type="ECO:0000256" key="1">
    <source>
        <dbReference type="SAM" id="MobiDB-lite"/>
    </source>
</evidence>
<evidence type="ECO:0008006" key="4">
    <source>
        <dbReference type="Google" id="ProtNLM"/>
    </source>
</evidence>
<feature type="region of interest" description="Disordered" evidence="1">
    <location>
        <begin position="67"/>
        <end position="98"/>
    </location>
</feature>
<dbReference type="EMBL" id="JABFDB010000028">
    <property type="protein sequence ID" value="NYZ23638.1"/>
    <property type="molecule type" value="Genomic_DNA"/>
</dbReference>